<dbReference type="SMART" id="SM00486">
    <property type="entry name" value="POLBc"/>
    <property type="match status" value="1"/>
</dbReference>
<dbReference type="GO" id="GO:0003677">
    <property type="term" value="F:DNA binding"/>
    <property type="evidence" value="ECO:0007669"/>
    <property type="project" value="UniProtKB-KW"/>
</dbReference>
<dbReference type="SUPFAM" id="SSF56672">
    <property type="entry name" value="DNA/RNA polymerases"/>
    <property type="match status" value="1"/>
</dbReference>
<dbReference type="GO" id="GO:0008296">
    <property type="term" value="F:3'-5'-DNA exonuclease activity"/>
    <property type="evidence" value="ECO:0007669"/>
    <property type="project" value="TreeGrafter"/>
</dbReference>
<dbReference type="InterPro" id="IPR036397">
    <property type="entry name" value="RNaseH_sf"/>
</dbReference>
<dbReference type="NCBIfam" id="NF004421">
    <property type="entry name" value="PRK05762.1-2"/>
    <property type="match status" value="1"/>
</dbReference>
<dbReference type="SUPFAM" id="SSF53098">
    <property type="entry name" value="Ribonuclease H-like"/>
    <property type="match status" value="1"/>
</dbReference>
<comment type="caution">
    <text evidence="10">The sequence shown here is derived from an EMBL/GenBank/DDBJ whole genome shotgun (WGS) entry which is preliminary data.</text>
</comment>
<proteinExistence type="inferred from homology"/>
<keyword evidence="3 7" id="KW-0548">Nucleotidyltransferase</keyword>
<dbReference type="GO" id="GO:0000166">
    <property type="term" value="F:nucleotide binding"/>
    <property type="evidence" value="ECO:0007669"/>
    <property type="project" value="InterPro"/>
</dbReference>
<comment type="similarity">
    <text evidence="1 7">Belongs to the DNA polymerase type-B family.</text>
</comment>
<evidence type="ECO:0000256" key="1">
    <source>
        <dbReference type="ARBA" id="ARBA00005755"/>
    </source>
</evidence>
<dbReference type="AlphaFoldDB" id="A0A7V2ZMB2"/>
<dbReference type="Pfam" id="PF00136">
    <property type="entry name" value="DNA_pol_B"/>
    <property type="match status" value="1"/>
</dbReference>
<dbReference type="InterPro" id="IPR006133">
    <property type="entry name" value="DNA-dir_DNA_pol_B_exonuc"/>
</dbReference>
<dbReference type="InterPro" id="IPR023211">
    <property type="entry name" value="DNA_pol_palm_dom_sf"/>
</dbReference>
<sequence>MPKTTAKIFLLTGDWFDYKGKNIIRLIGTSDELGTAEVIVTNNKPVFFIERNTILNPLTKNFLRKETKLRNFNKVDVDALYFNTQQALQKYDSELSEQNIKTFESDVDPLRRYLMEKFIFAQIEVEGEAQKKNNITRFSNPQIKPANVNPDFVVASLDIETGINQLYSIAVHITGRKDEIKKVFMLGEPAKKSPDYISYHISERELLNNFIKWFNEIDPDIIIGWHVIGFDLLFLENKCNELNIPFNIARSNGKVIIRARKPSGFFASITGRIIIDGPTSLRASFFNFEDFKLETVAQELLGTGKTINPEKKKVDEIDRLFSEDKISLAEYNLNDAILVTDIFKKTGLLELSVRRSQISGLFIDQLGMMTNAFDHFYLPLLHRKGFVAPNLRDIKTQEHAEGGYVIEPEPGIYDNIVVLDFKSLYPSIIRTFKIDPYSLLMNDKDTITTLNGYKFSATHHILPDYIDELMKQRKEAVEKGDKQLSQAIKILMNSFYGVMGSYGCRFYHPDLPRAITGTGHKLLLGSKDYLERKGYKVVYGDTDSLFIKLKEVKSANGVIQGKKIAVELNNYWSGKLKSEHKIQSYLELEFEKFYEKFIITPARGSEAGAKKRYAGLVEINGKKEIEFVGMEFVRSDWTKLAKEFQEELYLKVFAGEEVDDFIRNTIKELKQGKYDDKLVYRKRLRKEVEDYTKNIPPHVRAAKMLREPGDVVYYVITERGPIPIQMKYNDIDYDHYIDKQLKPIADSVLALLGKSFDSIVGSDQMSFF</sequence>
<accession>A0A7V2ZMB2</accession>
<dbReference type="InterPro" id="IPR050240">
    <property type="entry name" value="DNA_pol_type-B"/>
</dbReference>
<keyword evidence="5 7" id="KW-0238">DNA-binding</keyword>
<organism evidence="10">
    <name type="scientific">Ignavibacterium album</name>
    <dbReference type="NCBI Taxonomy" id="591197"/>
    <lineage>
        <taxon>Bacteria</taxon>
        <taxon>Pseudomonadati</taxon>
        <taxon>Ignavibacteriota</taxon>
        <taxon>Ignavibacteria</taxon>
        <taxon>Ignavibacteriales</taxon>
        <taxon>Ignavibacteriaceae</taxon>
        <taxon>Ignavibacterium</taxon>
    </lineage>
</organism>
<evidence type="ECO:0000256" key="4">
    <source>
        <dbReference type="ARBA" id="ARBA00022932"/>
    </source>
</evidence>
<comment type="catalytic activity">
    <reaction evidence="6 7">
        <text>DNA(n) + a 2'-deoxyribonucleoside 5'-triphosphate = DNA(n+1) + diphosphate</text>
        <dbReference type="Rhea" id="RHEA:22508"/>
        <dbReference type="Rhea" id="RHEA-COMP:17339"/>
        <dbReference type="Rhea" id="RHEA-COMP:17340"/>
        <dbReference type="ChEBI" id="CHEBI:33019"/>
        <dbReference type="ChEBI" id="CHEBI:61560"/>
        <dbReference type="ChEBI" id="CHEBI:173112"/>
        <dbReference type="EC" id="2.7.7.7"/>
    </reaction>
</comment>
<dbReference type="PANTHER" id="PTHR10322">
    <property type="entry name" value="DNA POLYMERASE CATALYTIC SUBUNIT"/>
    <property type="match status" value="1"/>
</dbReference>
<dbReference type="PANTHER" id="PTHR10322:SF23">
    <property type="entry name" value="DNA POLYMERASE DELTA CATALYTIC SUBUNIT"/>
    <property type="match status" value="1"/>
</dbReference>
<evidence type="ECO:0000256" key="6">
    <source>
        <dbReference type="ARBA" id="ARBA00049244"/>
    </source>
</evidence>
<dbReference type="GO" id="GO:0045004">
    <property type="term" value="P:DNA replication proofreading"/>
    <property type="evidence" value="ECO:0007669"/>
    <property type="project" value="TreeGrafter"/>
</dbReference>
<evidence type="ECO:0000256" key="7">
    <source>
        <dbReference type="RuleBase" id="RU000442"/>
    </source>
</evidence>
<evidence type="ECO:0000313" key="10">
    <source>
        <dbReference type="EMBL" id="HFI92515.1"/>
    </source>
</evidence>
<evidence type="ECO:0000256" key="5">
    <source>
        <dbReference type="ARBA" id="ARBA00023125"/>
    </source>
</evidence>
<feature type="domain" description="DNA-directed DNA polymerase family B exonuclease" evidence="9">
    <location>
        <begin position="101"/>
        <end position="296"/>
    </location>
</feature>
<dbReference type="EMBL" id="DSUJ01000011">
    <property type="protein sequence ID" value="HFI92515.1"/>
    <property type="molecule type" value="Genomic_DNA"/>
</dbReference>
<evidence type="ECO:0000259" key="8">
    <source>
        <dbReference type="Pfam" id="PF00136"/>
    </source>
</evidence>
<dbReference type="Gene3D" id="3.30.420.10">
    <property type="entry name" value="Ribonuclease H-like superfamily/Ribonuclease H"/>
    <property type="match status" value="1"/>
</dbReference>
<gene>
    <name evidence="10" type="ORF">ENS31_13440</name>
</gene>
<evidence type="ECO:0000256" key="3">
    <source>
        <dbReference type="ARBA" id="ARBA00022695"/>
    </source>
</evidence>
<name>A0A7V2ZMB2_9BACT</name>
<dbReference type="InterPro" id="IPR043502">
    <property type="entry name" value="DNA/RNA_pol_sf"/>
</dbReference>
<reference evidence="10" key="1">
    <citation type="journal article" date="2020" name="mSystems">
        <title>Genome- and Community-Level Interaction Insights into Carbon Utilization and Element Cycling Functions of Hydrothermarchaeota in Hydrothermal Sediment.</title>
        <authorList>
            <person name="Zhou Z."/>
            <person name="Liu Y."/>
            <person name="Xu W."/>
            <person name="Pan J."/>
            <person name="Luo Z.H."/>
            <person name="Li M."/>
        </authorList>
    </citation>
    <scope>NUCLEOTIDE SEQUENCE [LARGE SCALE GENOMIC DNA]</scope>
    <source>
        <strain evidence="10">SpSt-479</strain>
    </source>
</reference>
<dbReference type="Gene3D" id="3.90.1600.10">
    <property type="entry name" value="Palm domain of DNA polymerase"/>
    <property type="match status" value="2"/>
</dbReference>
<keyword evidence="2 7" id="KW-0808">Transferase</keyword>
<feature type="domain" description="DNA-directed DNA polymerase family B multifunctional" evidence="8">
    <location>
        <begin position="378"/>
        <end position="725"/>
    </location>
</feature>
<dbReference type="PRINTS" id="PR00106">
    <property type="entry name" value="DNAPOLB"/>
</dbReference>
<dbReference type="InterPro" id="IPR006172">
    <property type="entry name" value="DNA-dir_DNA_pol_B"/>
</dbReference>
<dbReference type="InterPro" id="IPR017964">
    <property type="entry name" value="DNA-dir_DNA_pol_B_CS"/>
</dbReference>
<dbReference type="GO" id="GO:0003887">
    <property type="term" value="F:DNA-directed DNA polymerase activity"/>
    <property type="evidence" value="ECO:0007669"/>
    <property type="project" value="UniProtKB-KW"/>
</dbReference>
<dbReference type="Gene3D" id="1.10.132.60">
    <property type="entry name" value="DNA polymerase family B, C-terminal domain"/>
    <property type="match status" value="1"/>
</dbReference>
<dbReference type="PROSITE" id="PS00116">
    <property type="entry name" value="DNA_POLYMERASE_B"/>
    <property type="match status" value="1"/>
</dbReference>
<dbReference type="InterPro" id="IPR006134">
    <property type="entry name" value="DNA-dir_DNA_pol_B_multi_dom"/>
</dbReference>
<evidence type="ECO:0000259" key="9">
    <source>
        <dbReference type="Pfam" id="PF03104"/>
    </source>
</evidence>
<keyword evidence="4 7" id="KW-0239">DNA-directed DNA polymerase</keyword>
<dbReference type="InterPro" id="IPR042087">
    <property type="entry name" value="DNA_pol_B_thumb"/>
</dbReference>
<dbReference type="Gene3D" id="2.40.50.590">
    <property type="match status" value="1"/>
</dbReference>
<dbReference type="InterPro" id="IPR012337">
    <property type="entry name" value="RNaseH-like_sf"/>
</dbReference>
<protein>
    <recommendedName>
        <fullName evidence="7">DNA polymerase</fullName>
        <ecNumber evidence="7">2.7.7.7</ecNumber>
    </recommendedName>
</protein>
<evidence type="ECO:0000256" key="2">
    <source>
        <dbReference type="ARBA" id="ARBA00022679"/>
    </source>
</evidence>
<keyword evidence="7" id="KW-0235">DNA replication</keyword>
<dbReference type="Pfam" id="PF03104">
    <property type="entry name" value="DNA_pol_B_exo1"/>
    <property type="match status" value="1"/>
</dbReference>
<dbReference type="EC" id="2.7.7.7" evidence="7"/>
<dbReference type="GO" id="GO:0009432">
    <property type="term" value="P:SOS response"/>
    <property type="evidence" value="ECO:0007669"/>
    <property type="project" value="TreeGrafter"/>
</dbReference>